<sequence>GGGPPNMNNQMGNGPKKGPGMNDGPRGMPNMMSMNTPTNGVGPIPNMTMAHMAAMNNNHHHHPPSFPPAAAAAAGGNQIPGHPHTQQQYAAMMMNMQRANGNERFQPVVYARPPPAINYMPPSSSFPAYPYYPAPPQNYAGSADQYSMFSDENTQGCSVM</sequence>
<accession>S8DR74</accession>
<feature type="non-terminal residue" evidence="2">
    <location>
        <position position="1"/>
    </location>
</feature>
<gene>
    <name evidence="2" type="ORF">M569_09170</name>
</gene>
<proteinExistence type="predicted"/>
<dbReference type="Proteomes" id="UP000015453">
    <property type="component" value="Unassembled WGS sequence"/>
</dbReference>
<dbReference type="AlphaFoldDB" id="S8DR74"/>
<feature type="region of interest" description="Disordered" evidence="1">
    <location>
        <begin position="1"/>
        <end position="32"/>
    </location>
</feature>
<evidence type="ECO:0000256" key="1">
    <source>
        <dbReference type="SAM" id="MobiDB-lite"/>
    </source>
</evidence>
<organism evidence="2 3">
    <name type="scientific">Genlisea aurea</name>
    <dbReference type="NCBI Taxonomy" id="192259"/>
    <lineage>
        <taxon>Eukaryota</taxon>
        <taxon>Viridiplantae</taxon>
        <taxon>Streptophyta</taxon>
        <taxon>Embryophyta</taxon>
        <taxon>Tracheophyta</taxon>
        <taxon>Spermatophyta</taxon>
        <taxon>Magnoliopsida</taxon>
        <taxon>eudicotyledons</taxon>
        <taxon>Gunneridae</taxon>
        <taxon>Pentapetalae</taxon>
        <taxon>asterids</taxon>
        <taxon>lamiids</taxon>
        <taxon>Lamiales</taxon>
        <taxon>Lentibulariaceae</taxon>
        <taxon>Genlisea</taxon>
    </lineage>
</organism>
<protein>
    <submittedName>
        <fullName evidence="2">Uncharacterized protein</fullName>
    </submittedName>
</protein>
<evidence type="ECO:0000313" key="2">
    <source>
        <dbReference type="EMBL" id="EPS65608.1"/>
    </source>
</evidence>
<evidence type="ECO:0000313" key="3">
    <source>
        <dbReference type="Proteomes" id="UP000015453"/>
    </source>
</evidence>
<dbReference type="EMBL" id="AUSU01004131">
    <property type="protein sequence ID" value="EPS65608.1"/>
    <property type="molecule type" value="Genomic_DNA"/>
</dbReference>
<keyword evidence="3" id="KW-1185">Reference proteome</keyword>
<comment type="caution">
    <text evidence="2">The sequence shown here is derived from an EMBL/GenBank/DDBJ whole genome shotgun (WGS) entry which is preliminary data.</text>
</comment>
<feature type="region of interest" description="Disordered" evidence="1">
    <location>
        <begin position="59"/>
        <end position="84"/>
    </location>
</feature>
<reference evidence="2 3" key="1">
    <citation type="journal article" date="2013" name="BMC Genomics">
        <title>The miniature genome of a carnivorous plant Genlisea aurea contains a low number of genes and short non-coding sequences.</title>
        <authorList>
            <person name="Leushkin E.V."/>
            <person name="Sutormin R.A."/>
            <person name="Nabieva E.R."/>
            <person name="Penin A.A."/>
            <person name="Kondrashov A.S."/>
            <person name="Logacheva M.D."/>
        </authorList>
    </citation>
    <scope>NUCLEOTIDE SEQUENCE [LARGE SCALE GENOMIC DNA]</scope>
</reference>
<name>S8DR74_9LAMI</name>